<organism evidence="1 2">
    <name type="scientific">Symbiodinium microadriaticum</name>
    <name type="common">Dinoflagellate</name>
    <name type="synonym">Zooxanthella microadriatica</name>
    <dbReference type="NCBI Taxonomy" id="2951"/>
    <lineage>
        <taxon>Eukaryota</taxon>
        <taxon>Sar</taxon>
        <taxon>Alveolata</taxon>
        <taxon>Dinophyceae</taxon>
        <taxon>Suessiales</taxon>
        <taxon>Symbiodiniaceae</taxon>
        <taxon>Symbiodinium</taxon>
    </lineage>
</organism>
<sequence length="109" mass="11885">MVVTRDSQSKALDLFYAPARLESNQSTVLLLSFLLKNIKQVILEMSVVKRTGYVASRGRQRLYMRLETSEDGPSRSMLPGAVAGGCEQQMQCHKAAHSGSGAKADALAR</sequence>
<evidence type="ECO:0000313" key="2">
    <source>
        <dbReference type="Proteomes" id="UP000186817"/>
    </source>
</evidence>
<dbReference type="AlphaFoldDB" id="A0A1Q9EWV9"/>
<gene>
    <name evidence="1" type="ORF">AK812_SmicGene4147</name>
</gene>
<proteinExistence type="predicted"/>
<evidence type="ECO:0000313" key="1">
    <source>
        <dbReference type="EMBL" id="OLQ11934.1"/>
    </source>
</evidence>
<comment type="caution">
    <text evidence="1">The sequence shown here is derived from an EMBL/GenBank/DDBJ whole genome shotgun (WGS) entry which is preliminary data.</text>
</comment>
<keyword evidence="2" id="KW-1185">Reference proteome</keyword>
<dbReference type="EMBL" id="LSRX01000051">
    <property type="protein sequence ID" value="OLQ11934.1"/>
    <property type="molecule type" value="Genomic_DNA"/>
</dbReference>
<reference evidence="1 2" key="1">
    <citation type="submission" date="2016-02" db="EMBL/GenBank/DDBJ databases">
        <title>Genome analysis of coral dinoflagellate symbionts highlights evolutionary adaptations to a symbiotic lifestyle.</title>
        <authorList>
            <person name="Aranda M."/>
            <person name="Li Y."/>
            <person name="Liew Y.J."/>
            <person name="Baumgarten S."/>
            <person name="Simakov O."/>
            <person name="Wilson M."/>
            <person name="Piel J."/>
            <person name="Ashoor H."/>
            <person name="Bougouffa S."/>
            <person name="Bajic V.B."/>
            <person name="Ryu T."/>
            <person name="Ravasi T."/>
            <person name="Bayer T."/>
            <person name="Micklem G."/>
            <person name="Kim H."/>
            <person name="Bhak J."/>
            <person name="Lajeunesse T.C."/>
            <person name="Voolstra C.R."/>
        </authorList>
    </citation>
    <scope>NUCLEOTIDE SEQUENCE [LARGE SCALE GENOMIC DNA]</scope>
    <source>
        <strain evidence="1 2">CCMP2467</strain>
    </source>
</reference>
<accession>A0A1Q9EWV9</accession>
<dbReference type="Proteomes" id="UP000186817">
    <property type="component" value="Unassembled WGS sequence"/>
</dbReference>
<name>A0A1Q9EWV9_SYMMI</name>
<protein>
    <submittedName>
        <fullName evidence="1">Uncharacterized protein</fullName>
    </submittedName>
</protein>